<dbReference type="InterPro" id="IPR036273">
    <property type="entry name" value="CRAL/TRIO_N_dom_sf"/>
</dbReference>
<dbReference type="SUPFAM" id="SSF46938">
    <property type="entry name" value="CRAL/TRIO N-terminal domain"/>
    <property type="match status" value="1"/>
</dbReference>
<feature type="domain" description="CRAL-TRIO" evidence="1">
    <location>
        <begin position="135"/>
        <end position="312"/>
    </location>
</feature>
<organism evidence="3 4">
    <name type="scientific">Daphnia magna</name>
    <dbReference type="NCBI Taxonomy" id="35525"/>
    <lineage>
        <taxon>Eukaryota</taxon>
        <taxon>Metazoa</taxon>
        <taxon>Ecdysozoa</taxon>
        <taxon>Arthropoda</taxon>
        <taxon>Crustacea</taxon>
        <taxon>Branchiopoda</taxon>
        <taxon>Diplostraca</taxon>
        <taxon>Cladocera</taxon>
        <taxon>Anomopoda</taxon>
        <taxon>Daphniidae</taxon>
        <taxon>Daphnia</taxon>
    </lineage>
</organism>
<dbReference type="Proteomes" id="UP000076858">
    <property type="component" value="Unassembled WGS sequence"/>
</dbReference>
<dbReference type="PROSITE" id="PS50866">
    <property type="entry name" value="GOLD"/>
    <property type="match status" value="1"/>
</dbReference>
<dbReference type="InterPro" id="IPR036598">
    <property type="entry name" value="GOLD_dom_sf"/>
</dbReference>
<comment type="caution">
    <text evidence="3">The sequence shown here is derived from an EMBL/GenBank/DDBJ whole genome shotgun (WGS) entry which is preliminary data.</text>
</comment>
<dbReference type="GO" id="GO:0005737">
    <property type="term" value="C:cytoplasm"/>
    <property type="evidence" value="ECO:0007669"/>
    <property type="project" value="TreeGrafter"/>
</dbReference>
<protein>
    <submittedName>
        <fullName evidence="3">Putative SEC14 protein 2</fullName>
    </submittedName>
</protein>
<dbReference type="PANTHER" id="PTHR23324">
    <property type="entry name" value="SEC14 RELATED PROTEIN"/>
    <property type="match status" value="1"/>
</dbReference>
<dbReference type="CDD" id="cd00170">
    <property type="entry name" value="SEC14"/>
    <property type="match status" value="1"/>
</dbReference>
<dbReference type="PANTHER" id="PTHR23324:SF83">
    <property type="entry name" value="SEC14-LIKE PROTEIN 2"/>
    <property type="match status" value="1"/>
</dbReference>
<dbReference type="OrthoDB" id="1434354at2759"/>
<dbReference type="STRING" id="35525.A0A162NDW1"/>
<dbReference type="Gene3D" id="3.40.525.10">
    <property type="entry name" value="CRAL-TRIO lipid binding domain"/>
    <property type="match status" value="1"/>
</dbReference>
<proteinExistence type="predicted"/>
<dbReference type="EMBL" id="LRGB01000568">
    <property type="protein sequence ID" value="KZS17886.1"/>
    <property type="molecule type" value="Genomic_DNA"/>
</dbReference>
<dbReference type="SUPFAM" id="SSF52087">
    <property type="entry name" value="CRAL/TRIO domain"/>
    <property type="match status" value="1"/>
</dbReference>
<sequence length="450" mass="51510">MASMSVMDTQLSQRSKFNKFSLNKNNFKQQDCNGNYAQYHSESNSDLTKDELKAVQQLRMAIGDCKLHDPRDVYLLKWLTGIRTFHRISFPNRKNMFDVVVSGGSDVARAEKMLRQSLEWRRLNGVDEILDTFKPSEVFQKYFPAGEAGIDKFGCPVFIYASGRLDMKGLLASTTKKEFNNFLIWLTEKKGHATRVTSERTGKVISKCTFIFDQEGLLLSDVLYKPAMDFSLEFTKLMAAHYPDYPRRVFIINAPSYFSIIFSLSKPFLRECDVLKIKLFGNNKNEWIPALLEEIDADQLPAYYGGTMTDPDGDPKCPSKFNMGGKIPHSYYLCNKPPMAKDYMETVNIMAGAGGRKKLKFKVDIAQSVMSWEFMTEGGDIGFRVYSKDSKGHEDLFPPCRVDSHLVMEEGQVICNQPGNYVFEFDNTHSYLRSKKVRYHIVLQPSLDNF</sequence>
<dbReference type="InterPro" id="IPR036865">
    <property type="entry name" value="CRAL-TRIO_dom_sf"/>
</dbReference>
<evidence type="ECO:0000259" key="1">
    <source>
        <dbReference type="PROSITE" id="PS50191"/>
    </source>
</evidence>
<keyword evidence="4" id="KW-1185">Reference proteome</keyword>
<dbReference type="InterPro" id="IPR001251">
    <property type="entry name" value="CRAL-TRIO_dom"/>
</dbReference>
<name>A0A162NDW1_9CRUS</name>
<reference evidence="3 4" key="1">
    <citation type="submission" date="2016-03" db="EMBL/GenBank/DDBJ databases">
        <title>EvidentialGene: Evidence-directed Construction of Genes on Genomes.</title>
        <authorList>
            <person name="Gilbert D.G."/>
            <person name="Choi J.-H."/>
            <person name="Mockaitis K."/>
            <person name="Colbourne J."/>
            <person name="Pfrender M."/>
        </authorList>
    </citation>
    <scope>NUCLEOTIDE SEQUENCE [LARGE SCALE GENOMIC DNA]</scope>
    <source>
        <strain evidence="3 4">Xinb3</strain>
        <tissue evidence="3">Complete organism</tissue>
    </source>
</reference>
<evidence type="ECO:0000313" key="4">
    <source>
        <dbReference type="Proteomes" id="UP000076858"/>
    </source>
</evidence>
<evidence type="ECO:0000313" key="3">
    <source>
        <dbReference type="EMBL" id="KZS17886.1"/>
    </source>
</evidence>
<dbReference type="SUPFAM" id="SSF101576">
    <property type="entry name" value="Supernatant protein factor (SPF), C-terminal domain"/>
    <property type="match status" value="1"/>
</dbReference>
<feature type="domain" description="GOLD" evidence="2">
    <location>
        <begin position="340"/>
        <end position="443"/>
    </location>
</feature>
<gene>
    <name evidence="3" type="ORF">APZ42_015842</name>
</gene>
<dbReference type="InterPro" id="IPR009038">
    <property type="entry name" value="GOLD_dom"/>
</dbReference>
<dbReference type="AlphaFoldDB" id="A0A162NDW1"/>
<dbReference type="Gene3D" id="2.60.120.680">
    <property type="entry name" value="GOLD domain"/>
    <property type="match status" value="1"/>
</dbReference>
<evidence type="ECO:0000259" key="2">
    <source>
        <dbReference type="PROSITE" id="PS50866"/>
    </source>
</evidence>
<dbReference type="InterPro" id="IPR051064">
    <property type="entry name" value="SEC14/CRAL-TRIO_domain"/>
</dbReference>
<dbReference type="Pfam" id="PF00650">
    <property type="entry name" value="CRAL_TRIO"/>
    <property type="match status" value="1"/>
</dbReference>
<accession>A0A162NDW1</accession>
<dbReference type="SMART" id="SM00516">
    <property type="entry name" value="SEC14"/>
    <property type="match status" value="1"/>
</dbReference>
<dbReference type="PROSITE" id="PS50191">
    <property type="entry name" value="CRAL_TRIO"/>
    <property type="match status" value="1"/>
</dbReference>